<evidence type="ECO:0000313" key="6">
    <source>
        <dbReference type="EMBL" id="CAF1302148.1"/>
    </source>
</evidence>
<feature type="repeat" description="NHL" evidence="2">
    <location>
        <begin position="280"/>
        <end position="316"/>
    </location>
</feature>
<evidence type="ECO:0000313" key="4">
    <source>
        <dbReference type="EMBL" id="CAF1005657.1"/>
    </source>
</evidence>
<dbReference type="InterPro" id="IPR011042">
    <property type="entry name" value="6-blade_b-propeller_TolB-like"/>
</dbReference>
<feature type="region of interest" description="Disordered" evidence="3">
    <location>
        <begin position="1"/>
        <end position="23"/>
    </location>
</feature>
<dbReference type="SUPFAM" id="SSF101898">
    <property type="entry name" value="NHL repeat"/>
    <property type="match status" value="1"/>
</dbReference>
<dbReference type="EMBL" id="CAJNOI010000074">
    <property type="protein sequence ID" value="CAF1005657.1"/>
    <property type="molecule type" value="Genomic_DNA"/>
</dbReference>
<feature type="compositionally biased region" description="Low complexity" evidence="3">
    <location>
        <begin position="1"/>
        <end position="21"/>
    </location>
</feature>
<dbReference type="PANTHER" id="PTHR24104:SF25">
    <property type="entry name" value="PROTEIN LIN-41"/>
    <property type="match status" value="1"/>
</dbReference>
<dbReference type="Proteomes" id="UP000663832">
    <property type="component" value="Unassembled WGS sequence"/>
</dbReference>
<dbReference type="Gene3D" id="2.40.10.500">
    <property type="match status" value="1"/>
</dbReference>
<comment type="caution">
    <text evidence="5">The sequence shown here is derived from an EMBL/GenBank/DDBJ whole genome shotgun (WGS) entry which is preliminary data.</text>
</comment>
<dbReference type="InterPro" id="IPR050952">
    <property type="entry name" value="TRIM-NHL_E3_ligases"/>
</dbReference>
<dbReference type="EMBL" id="CAJNOM010000267">
    <property type="protein sequence ID" value="CAF1302148.1"/>
    <property type="molecule type" value="Genomic_DNA"/>
</dbReference>
<name>A0A814YI33_9BILA</name>
<sequence length="318" mass="35796">MSKNQISSQSQIKQKPIQTKKSQYKQVATTVAGGNGKGEGLNQLSDPWGICIDNDKSIYIADQWNHRVVKWELNSNTGQIIAGGNGRGYQNNQLNFPSDVIIDKKNNSFIISDNGMRRIFRYSEKNQTNPQVIISNMIYHSVAIDKNGFIYVPDCENAEVRRWKEGDNKGELVAGGNGVGNHLNQLYEPTNIFIDEDFSLYISDSLNHRVMKWKKDAKEGIIVAGGNGKGNSLKQLDHPYGVIVDHSGQIYVTDEMNHRVMRWREGEKEGEIVVGGHGAGSQPNQLNDPKGLSFDNEENLYVVDNQNHRIQKYEKMLS</sequence>
<dbReference type="Gene3D" id="2.120.10.30">
    <property type="entry name" value="TolB, C-terminal domain"/>
    <property type="match status" value="2"/>
</dbReference>
<keyword evidence="7" id="KW-1185">Reference proteome</keyword>
<evidence type="ECO:0000256" key="1">
    <source>
        <dbReference type="ARBA" id="ARBA00022737"/>
    </source>
</evidence>
<evidence type="ECO:0000256" key="3">
    <source>
        <dbReference type="SAM" id="MobiDB-lite"/>
    </source>
</evidence>
<dbReference type="AlphaFoldDB" id="A0A814YI33"/>
<dbReference type="GO" id="GO:0008270">
    <property type="term" value="F:zinc ion binding"/>
    <property type="evidence" value="ECO:0007669"/>
    <property type="project" value="UniProtKB-KW"/>
</dbReference>
<dbReference type="Proteomes" id="UP000663877">
    <property type="component" value="Unassembled WGS sequence"/>
</dbReference>
<accession>A0A814YI33</accession>
<dbReference type="Pfam" id="PF01436">
    <property type="entry name" value="NHL"/>
    <property type="match status" value="2"/>
</dbReference>
<dbReference type="InterPro" id="IPR001258">
    <property type="entry name" value="NHL_repeat"/>
</dbReference>
<keyword evidence="1" id="KW-0677">Repeat</keyword>
<dbReference type="CDD" id="cd05819">
    <property type="entry name" value="NHL"/>
    <property type="match status" value="1"/>
</dbReference>
<protein>
    <submittedName>
        <fullName evidence="5">Uncharacterized protein</fullName>
    </submittedName>
</protein>
<dbReference type="EMBL" id="CAJNOM010000208">
    <property type="protein sequence ID" value="CAF1230192.1"/>
    <property type="molecule type" value="Genomic_DNA"/>
</dbReference>
<evidence type="ECO:0000313" key="5">
    <source>
        <dbReference type="EMBL" id="CAF1230192.1"/>
    </source>
</evidence>
<proteinExistence type="predicted"/>
<organism evidence="5 7">
    <name type="scientific">Adineta steineri</name>
    <dbReference type="NCBI Taxonomy" id="433720"/>
    <lineage>
        <taxon>Eukaryota</taxon>
        <taxon>Metazoa</taxon>
        <taxon>Spiralia</taxon>
        <taxon>Gnathifera</taxon>
        <taxon>Rotifera</taxon>
        <taxon>Eurotatoria</taxon>
        <taxon>Bdelloidea</taxon>
        <taxon>Adinetida</taxon>
        <taxon>Adinetidae</taxon>
        <taxon>Adineta</taxon>
    </lineage>
</organism>
<evidence type="ECO:0000313" key="7">
    <source>
        <dbReference type="Proteomes" id="UP000663832"/>
    </source>
</evidence>
<dbReference type="OrthoDB" id="342730at2759"/>
<feature type="repeat" description="NHL" evidence="2">
    <location>
        <begin position="37"/>
        <end position="74"/>
    </location>
</feature>
<dbReference type="PROSITE" id="PS51125">
    <property type="entry name" value="NHL"/>
    <property type="match status" value="2"/>
</dbReference>
<gene>
    <name evidence="4" type="ORF">BJG266_LOCUS16178</name>
    <name evidence="5" type="ORF">QVE165_LOCUS27391</name>
    <name evidence="6" type="ORF">QVE165_LOCUS31306</name>
</gene>
<dbReference type="PANTHER" id="PTHR24104">
    <property type="entry name" value="E3 UBIQUITIN-PROTEIN LIGASE NHLRC1-RELATED"/>
    <property type="match status" value="1"/>
</dbReference>
<evidence type="ECO:0000256" key="2">
    <source>
        <dbReference type="PROSITE-ProRule" id="PRU00504"/>
    </source>
</evidence>
<reference evidence="5" key="1">
    <citation type="submission" date="2021-02" db="EMBL/GenBank/DDBJ databases">
        <authorList>
            <person name="Nowell W R."/>
        </authorList>
    </citation>
    <scope>NUCLEOTIDE SEQUENCE</scope>
</reference>